<dbReference type="GO" id="GO:0043456">
    <property type="term" value="P:regulation of pentose-phosphate shunt"/>
    <property type="evidence" value="ECO:0007669"/>
    <property type="project" value="TreeGrafter"/>
</dbReference>
<organism evidence="3 4">
    <name type="scientific">Cyprinodon variegatus</name>
    <name type="common">Sheepshead minnow</name>
    <dbReference type="NCBI Taxonomy" id="28743"/>
    <lineage>
        <taxon>Eukaryota</taxon>
        <taxon>Metazoa</taxon>
        <taxon>Chordata</taxon>
        <taxon>Craniata</taxon>
        <taxon>Vertebrata</taxon>
        <taxon>Euteleostomi</taxon>
        <taxon>Actinopterygii</taxon>
        <taxon>Neopterygii</taxon>
        <taxon>Teleostei</taxon>
        <taxon>Neoteleostei</taxon>
        <taxon>Acanthomorphata</taxon>
        <taxon>Ovalentaria</taxon>
        <taxon>Atherinomorphae</taxon>
        <taxon>Cyprinodontiformes</taxon>
        <taxon>Cyprinodontidae</taxon>
        <taxon>Cyprinodon</taxon>
    </lineage>
</organism>
<evidence type="ECO:0000256" key="2">
    <source>
        <dbReference type="PIRSR" id="PIRSR613078-2"/>
    </source>
</evidence>
<sequence>TLQFPLTVGQEMDMPLSETGVQQGEAVGKYLRDVKFSKVFVSNLQRAVQTAELILKNNTHCSGMEMVSEPLLRERGFGVAEGRHKEDMKNMANAAGQSCRDYTPPGGETLDQVKLRFKNFRQVLFKEMLDMSGSSGQETPSVALSAEDAAMASADLQGASAHVLVVSHGAYIRVTPPRLLITIYLNHLLLHKRLSPCGPDHSFSFSLTLMPKFMFSFSEVSG</sequence>
<dbReference type="PANTHER" id="PTHR46517:SF2">
    <property type="entry name" value="FRUCTOSE-2,6-BISPHOSPHATASE TIGAR B"/>
    <property type="match status" value="1"/>
</dbReference>
<dbReference type="OMA" id="IQCVCIN"/>
<dbReference type="GO" id="GO:0045820">
    <property type="term" value="P:negative regulation of glycolytic process"/>
    <property type="evidence" value="ECO:0007669"/>
    <property type="project" value="TreeGrafter"/>
</dbReference>
<dbReference type="GO" id="GO:0005829">
    <property type="term" value="C:cytosol"/>
    <property type="evidence" value="ECO:0007669"/>
    <property type="project" value="TreeGrafter"/>
</dbReference>
<dbReference type="CDD" id="cd07067">
    <property type="entry name" value="HP_PGM_like"/>
    <property type="match status" value="1"/>
</dbReference>
<feature type="binding site" evidence="2">
    <location>
        <position position="85"/>
    </location>
    <ligand>
        <name>substrate</name>
    </ligand>
</feature>
<feature type="binding site" evidence="2">
    <location>
        <position position="46"/>
    </location>
    <ligand>
        <name>substrate</name>
    </ligand>
</feature>
<keyword evidence="1" id="KW-0378">Hydrolase</keyword>
<keyword evidence="4" id="KW-1185">Reference proteome</keyword>
<evidence type="ECO:0000256" key="1">
    <source>
        <dbReference type="ARBA" id="ARBA00022801"/>
    </source>
</evidence>
<evidence type="ECO:0000313" key="4">
    <source>
        <dbReference type="Proteomes" id="UP000265020"/>
    </source>
</evidence>
<dbReference type="PANTHER" id="PTHR46517">
    <property type="entry name" value="FRUCTOSE-2,6-BISPHOSPHATASE TIGAR"/>
    <property type="match status" value="1"/>
</dbReference>
<dbReference type="GeneTree" id="ENSGT00940000163946"/>
<dbReference type="Gene3D" id="3.40.50.1240">
    <property type="entry name" value="Phosphoglycerate mutase-like"/>
    <property type="match status" value="1"/>
</dbReference>
<reference evidence="3" key="2">
    <citation type="submission" date="2025-09" db="UniProtKB">
        <authorList>
            <consortium name="Ensembl"/>
        </authorList>
    </citation>
    <scope>IDENTIFICATION</scope>
</reference>
<reference evidence="3" key="1">
    <citation type="submission" date="2025-08" db="UniProtKB">
        <authorList>
            <consortium name="Ensembl"/>
        </authorList>
    </citation>
    <scope>IDENTIFICATION</scope>
</reference>
<dbReference type="Proteomes" id="UP000265020">
    <property type="component" value="Unassembled WGS sequence"/>
</dbReference>
<dbReference type="STRING" id="28743.ENSCVAP00000009952"/>
<dbReference type="GO" id="GO:0004331">
    <property type="term" value="F:fructose-2,6-bisphosphate 2-phosphatase activity"/>
    <property type="evidence" value="ECO:0007669"/>
    <property type="project" value="TreeGrafter"/>
</dbReference>
<dbReference type="Pfam" id="PF00300">
    <property type="entry name" value="His_Phos_1"/>
    <property type="match status" value="1"/>
</dbReference>
<name>A0A3Q2CW00_CYPVA</name>
<dbReference type="InterPro" id="IPR013078">
    <property type="entry name" value="His_Pase_superF_clade-1"/>
</dbReference>
<accession>A0A3Q2CW00</accession>
<evidence type="ECO:0000313" key="3">
    <source>
        <dbReference type="Ensembl" id="ENSCVAP00000009952.1"/>
    </source>
</evidence>
<dbReference type="InterPro" id="IPR051695">
    <property type="entry name" value="Phosphoglycerate_Mutase"/>
</dbReference>
<proteinExistence type="predicted"/>
<dbReference type="SUPFAM" id="SSF53254">
    <property type="entry name" value="Phosphoglycerate mutase-like"/>
    <property type="match status" value="1"/>
</dbReference>
<dbReference type="Ensembl" id="ENSCVAT00000016504.1">
    <property type="protein sequence ID" value="ENSCVAP00000009952.1"/>
    <property type="gene ID" value="ENSCVAG00000012005.1"/>
</dbReference>
<evidence type="ECO:0008006" key="5">
    <source>
        <dbReference type="Google" id="ProtNLM"/>
    </source>
</evidence>
<dbReference type="AlphaFoldDB" id="A0A3Q2CW00"/>
<protein>
    <recommendedName>
        <fullName evidence="5">Fructose-2,6-bisphosphatase TIGAR B</fullName>
    </recommendedName>
</protein>
<dbReference type="InterPro" id="IPR029033">
    <property type="entry name" value="His_PPase_superfam"/>
</dbReference>